<name>K0S4W4_THAOC</name>
<dbReference type="AlphaFoldDB" id="K0S4W4"/>
<feature type="compositionally biased region" description="Low complexity" evidence="1">
    <location>
        <begin position="28"/>
        <end position="59"/>
    </location>
</feature>
<reference evidence="2 3" key="1">
    <citation type="journal article" date="2012" name="Genome Biol.">
        <title>Genome and low-iron response of an oceanic diatom adapted to chronic iron limitation.</title>
        <authorList>
            <person name="Lommer M."/>
            <person name="Specht M."/>
            <person name="Roy A.S."/>
            <person name="Kraemer L."/>
            <person name="Andreson R."/>
            <person name="Gutowska M.A."/>
            <person name="Wolf J."/>
            <person name="Bergner S.V."/>
            <person name="Schilhabel M.B."/>
            <person name="Klostermeier U.C."/>
            <person name="Beiko R.G."/>
            <person name="Rosenstiel P."/>
            <person name="Hippler M."/>
            <person name="Laroche J."/>
        </authorList>
    </citation>
    <scope>NUCLEOTIDE SEQUENCE [LARGE SCALE GENOMIC DNA]</scope>
    <source>
        <strain evidence="2 3">CCMP1005</strain>
    </source>
</reference>
<accession>K0S4W4</accession>
<feature type="compositionally biased region" description="Low complexity" evidence="1">
    <location>
        <begin position="76"/>
        <end position="90"/>
    </location>
</feature>
<protein>
    <submittedName>
        <fullName evidence="2">Uncharacterized protein</fullName>
    </submittedName>
</protein>
<dbReference type="EMBL" id="AGNL01036666">
    <property type="protein sequence ID" value="EJK53947.1"/>
    <property type="molecule type" value="Genomic_DNA"/>
</dbReference>
<proteinExistence type="predicted"/>
<evidence type="ECO:0000313" key="2">
    <source>
        <dbReference type="EMBL" id="EJK53947.1"/>
    </source>
</evidence>
<evidence type="ECO:0000256" key="1">
    <source>
        <dbReference type="SAM" id="MobiDB-lite"/>
    </source>
</evidence>
<feature type="region of interest" description="Disordered" evidence="1">
    <location>
        <begin position="26"/>
        <end position="166"/>
    </location>
</feature>
<feature type="compositionally biased region" description="Basic and acidic residues" evidence="1">
    <location>
        <begin position="114"/>
        <end position="125"/>
    </location>
</feature>
<gene>
    <name evidence="2" type="ORF">THAOC_26517</name>
</gene>
<keyword evidence="3" id="KW-1185">Reference proteome</keyword>
<dbReference type="Proteomes" id="UP000266841">
    <property type="component" value="Unassembled WGS sequence"/>
</dbReference>
<organism evidence="2 3">
    <name type="scientific">Thalassiosira oceanica</name>
    <name type="common">Marine diatom</name>
    <dbReference type="NCBI Taxonomy" id="159749"/>
    <lineage>
        <taxon>Eukaryota</taxon>
        <taxon>Sar</taxon>
        <taxon>Stramenopiles</taxon>
        <taxon>Ochrophyta</taxon>
        <taxon>Bacillariophyta</taxon>
        <taxon>Coscinodiscophyceae</taxon>
        <taxon>Thalassiosirophycidae</taxon>
        <taxon>Thalassiosirales</taxon>
        <taxon>Thalassiosiraceae</taxon>
        <taxon>Thalassiosira</taxon>
    </lineage>
</organism>
<feature type="non-terminal residue" evidence="2">
    <location>
        <position position="166"/>
    </location>
</feature>
<sequence>MSPKLSQNQTYAVACAFTQFYPGPDPCRPWATPARAPTGPPSGAAGPATTRARWAAGRPGRTGGRCWTSGEGIGQAAGQPPAAGAASARPPSAPAPSYPSRALSPIAASPADGNGDRGGAEEHTAELTANINYGRPPASAPSSEEAGLSALERYRLRKKRQAEQQA</sequence>
<comment type="caution">
    <text evidence="2">The sequence shown here is derived from an EMBL/GenBank/DDBJ whole genome shotgun (WGS) entry which is preliminary data.</text>
</comment>
<evidence type="ECO:0000313" key="3">
    <source>
        <dbReference type="Proteomes" id="UP000266841"/>
    </source>
</evidence>